<dbReference type="OrthoDB" id="191139at2759"/>
<evidence type="ECO:0000256" key="1">
    <source>
        <dbReference type="ARBA" id="ARBA00006484"/>
    </source>
</evidence>
<dbReference type="EMBL" id="SKBQ01000012">
    <property type="protein sequence ID" value="TPX17798.1"/>
    <property type="molecule type" value="Genomic_DNA"/>
</dbReference>
<dbReference type="STRING" id="1093900.A0A507BM29"/>
<sequence>MLMSFSKSDVPDVYVVTGSNTGMGKLVASLLYSKNARVYVAARSEERANKAIDDIKKAYPSSKGSLAFMKLGLSDLSLVKASANFFLSRESKLNGLFNNAGAMYVDTKGPQDTVQGFEMNLGVNVIGPFLLTKVLMPALAAAVPSEPEGSVRVVWLCSLGTELIGERSRGMTANRDMAAYKRYSHMDRYALSKAANWLHAAEYARRIRSAGVVSVPLNPGNNSTELARQHPALVQFFLRRIVYPPVYGAYTQLYAAFSKDIGLANSGIWVAPFGRLLPIRGDLLDATKSKAEGGNGHAAEFWDWTEEQVKAFN</sequence>
<accession>A0A507BM29</accession>
<comment type="similarity">
    <text evidence="1">Belongs to the short-chain dehydrogenases/reductases (SDR) family.</text>
</comment>
<dbReference type="InterPro" id="IPR002347">
    <property type="entry name" value="SDR_fam"/>
</dbReference>
<dbReference type="PANTHER" id="PTHR24320">
    <property type="entry name" value="RETINOL DEHYDROGENASE"/>
    <property type="match status" value="1"/>
</dbReference>
<name>A0A507BM29_9PEZI</name>
<proteinExistence type="inferred from homology"/>
<dbReference type="Pfam" id="PF00106">
    <property type="entry name" value="adh_short"/>
    <property type="match status" value="1"/>
</dbReference>
<keyword evidence="2" id="KW-0521">NADP</keyword>
<comment type="caution">
    <text evidence="4">The sequence shown here is derived from an EMBL/GenBank/DDBJ whole genome shotgun (WGS) entry which is preliminary data.</text>
</comment>
<dbReference type="Gene3D" id="3.40.50.720">
    <property type="entry name" value="NAD(P)-binding Rossmann-like Domain"/>
    <property type="match status" value="1"/>
</dbReference>
<dbReference type="GO" id="GO:0016491">
    <property type="term" value="F:oxidoreductase activity"/>
    <property type="evidence" value="ECO:0007669"/>
    <property type="project" value="UniProtKB-KW"/>
</dbReference>
<dbReference type="Proteomes" id="UP000319257">
    <property type="component" value="Unassembled WGS sequence"/>
</dbReference>
<dbReference type="RefSeq" id="XP_030999509.1">
    <property type="nucleotide sequence ID" value="XM_031137139.1"/>
</dbReference>
<evidence type="ECO:0000256" key="2">
    <source>
        <dbReference type="ARBA" id="ARBA00022857"/>
    </source>
</evidence>
<organism evidence="4 5">
    <name type="scientific">Thyridium curvatum</name>
    <dbReference type="NCBI Taxonomy" id="1093900"/>
    <lineage>
        <taxon>Eukaryota</taxon>
        <taxon>Fungi</taxon>
        <taxon>Dikarya</taxon>
        <taxon>Ascomycota</taxon>
        <taxon>Pezizomycotina</taxon>
        <taxon>Sordariomycetes</taxon>
        <taxon>Sordariomycetidae</taxon>
        <taxon>Thyridiales</taxon>
        <taxon>Thyridiaceae</taxon>
        <taxon>Thyridium</taxon>
    </lineage>
</organism>
<keyword evidence="3" id="KW-0560">Oxidoreductase</keyword>
<dbReference type="InterPro" id="IPR036291">
    <property type="entry name" value="NAD(P)-bd_dom_sf"/>
</dbReference>
<protein>
    <submittedName>
        <fullName evidence="4">Uncharacterized protein</fullName>
    </submittedName>
</protein>
<dbReference type="AlphaFoldDB" id="A0A507BM29"/>
<dbReference type="InParanoid" id="A0A507BM29"/>
<dbReference type="PANTHER" id="PTHR24320:SF236">
    <property type="entry name" value="SHORT-CHAIN DEHYDROGENASE-RELATED"/>
    <property type="match status" value="1"/>
</dbReference>
<reference evidence="4 5" key="1">
    <citation type="submission" date="2019-06" db="EMBL/GenBank/DDBJ databases">
        <title>Draft genome sequence of the filamentous fungus Phialemoniopsis curvata isolated from diesel fuel.</title>
        <authorList>
            <person name="Varaljay V.A."/>
            <person name="Lyon W.J."/>
            <person name="Crouch A.L."/>
            <person name="Drake C.E."/>
            <person name="Hollomon J.M."/>
            <person name="Nadeau L.J."/>
            <person name="Nunn H.S."/>
            <person name="Stevenson B.S."/>
            <person name="Bojanowski C.L."/>
            <person name="Crookes-Goodson W.J."/>
        </authorList>
    </citation>
    <scope>NUCLEOTIDE SEQUENCE [LARGE SCALE GENOMIC DNA]</scope>
    <source>
        <strain evidence="4 5">D216</strain>
    </source>
</reference>
<keyword evidence="5" id="KW-1185">Reference proteome</keyword>
<gene>
    <name evidence="4" type="ORF">E0L32_002899</name>
</gene>
<evidence type="ECO:0000256" key="3">
    <source>
        <dbReference type="ARBA" id="ARBA00023002"/>
    </source>
</evidence>
<dbReference type="SUPFAM" id="SSF51735">
    <property type="entry name" value="NAD(P)-binding Rossmann-fold domains"/>
    <property type="match status" value="1"/>
</dbReference>
<evidence type="ECO:0000313" key="4">
    <source>
        <dbReference type="EMBL" id="TPX17798.1"/>
    </source>
</evidence>
<dbReference type="GeneID" id="41970346"/>
<evidence type="ECO:0000313" key="5">
    <source>
        <dbReference type="Proteomes" id="UP000319257"/>
    </source>
</evidence>